<dbReference type="CDD" id="cd06170">
    <property type="entry name" value="LuxR_C_like"/>
    <property type="match status" value="1"/>
</dbReference>
<dbReference type="Pfam" id="PF00072">
    <property type="entry name" value="Response_reg"/>
    <property type="match status" value="1"/>
</dbReference>
<dbReference type="GO" id="GO:0000160">
    <property type="term" value="P:phosphorelay signal transduction system"/>
    <property type="evidence" value="ECO:0007669"/>
    <property type="project" value="InterPro"/>
</dbReference>
<sequence>MTKARVLIADDHGLFREGLASIISSQPDLELVGVAHDGVEALVKAQTLKPDLILMDIQMPGCDGIEATFRIKQELPEAKIVIVTVSEEDDNLFEAIKSGAHGYILKSVSARDLLAQVRGVLQGGGAIPPKLAGRMLEEFRRLSRRPDPEGSREETSLSHRELEVLAQAAAGATDKEIAQALSLSVYTVKSHMRNLLTKLQVSNRREAGRYAQAKGLVPPPRPPQKN</sequence>
<dbReference type="PROSITE" id="PS50043">
    <property type="entry name" value="HTH_LUXR_2"/>
    <property type="match status" value="1"/>
</dbReference>
<dbReference type="InterPro" id="IPR011006">
    <property type="entry name" value="CheY-like_superfamily"/>
</dbReference>
<gene>
    <name evidence="7" type="ORF">HYY65_12225</name>
</gene>
<feature type="compositionally biased region" description="Pro residues" evidence="4">
    <location>
        <begin position="217"/>
        <end position="226"/>
    </location>
</feature>
<dbReference type="GO" id="GO:0006355">
    <property type="term" value="P:regulation of DNA-templated transcription"/>
    <property type="evidence" value="ECO:0007669"/>
    <property type="project" value="InterPro"/>
</dbReference>
<dbReference type="SUPFAM" id="SSF46894">
    <property type="entry name" value="C-terminal effector domain of the bipartite response regulators"/>
    <property type="match status" value="1"/>
</dbReference>
<dbReference type="AlphaFoldDB" id="A0A932GRA8"/>
<dbReference type="CDD" id="cd17535">
    <property type="entry name" value="REC_NarL-like"/>
    <property type="match status" value="1"/>
</dbReference>
<feature type="domain" description="Response regulatory" evidence="6">
    <location>
        <begin position="5"/>
        <end position="121"/>
    </location>
</feature>
<evidence type="ECO:0000259" key="5">
    <source>
        <dbReference type="PROSITE" id="PS50043"/>
    </source>
</evidence>
<dbReference type="Gene3D" id="3.40.50.2300">
    <property type="match status" value="1"/>
</dbReference>
<dbReference type="SMART" id="SM00448">
    <property type="entry name" value="REC"/>
    <property type="match status" value="1"/>
</dbReference>
<comment type="caution">
    <text evidence="7">The sequence shown here is derived from an EMBL/GenBank/DDBJ whole genome shotgun (WGS) entry which is preliminary data.</text>
</comment>
<reference evidence="7" key="1">
    <citation type="submission" date="2020-07" db="EMBL/GenBank/DDBJ databases">
        <title>Huge and variable diversity of episymbiotic CPR bacteria and DPANN archaea in groundwater ecosystems.</title>
        <authorList>
            <person name="He C.Y."/>
            <person name="Keren R."/>
            <person name="Whittaker M."/>
            <person name="Farag I.F."/>
            <person name="Doudna J."/>
            <person name="Cate J.H.D."/>
            <person name="Banfield J.F."/>
        </authorList>
    </citation>
    <scope>NUCLEOTIDE SEQUENCE</scope>
    <source>
        <strain evidence="7">NC_groundwater_717_Ag_S-0.2um_59_8</strain>
    </source>
</reference>
<accession>A0A932GRA8</accession>
<proteinExistence type="predicted"/>
<evidence type="ECO:0000256" key="2">
    <source>
        <dbReference type="ARBA" id="ARBA00023125"/>
    </source>
</evidence>
<dbReference type="PANTHER" id="PTHR43214">
    <property type="entry name" value="TWO-COMPONENT RESPONSE REGULATOR"/>
    <property type="match status" value="1"/>
</dbReference>
<evidence type="ECO:0000256" key="4">
    <source>
        <dbReference type="SAM" id="MobiDB-lite"/>
    </source>
</evidence>
<evidence type="ECO:0000313" key="8">
    <source>
        <dbReference type="Proteomes" id="UP000741360"/>
    </source>
</evidence>
<feature type="modified residue" description="4-aspartylphosphate" evidence="3">
    <location>
        <position position="56"/>
    </location>
</feature>
<name>A0A932GRA8_UNCTE</name>
<keyword evidence="2" id="KW-0238">DNA-binding</keyword>
<evidence type="ECO:0000256" key="1">
    <source>
        <dbReference type="ARBA" id="ARBA00022553"/>
    </source>
</evidence>
<evidence type="ECO:0000313" key="7">
    <source>
        <dbReference type="EMBL" id="MBI3015792.1"/>
    </source>
</evidence>
<evidence type="ECO:0000259" key="6">
    <source>
        <dbReference type="PROSITE" id="PS50110"/>
    </source>
</evidence>
<dbReference type="InterPro" id="IPR039420">
    <property type="entry name" value="WalR-like"/>
</dbReference>
<dbReference type="Proteomes" id="UP000741360">
    <property type="component" value="Unassembled WGS sequence"/>
</dbReference>
<dbReference type="PRINTS" id="PR00038">
    <property type="entry name" value="HTHLUXR"/>
</dbReference>
<dbReference type="InterPro" id="IPR058245">
    <property type="entry name" value="NreC/VraR/RcsB-like_REC"/>
</dbReference>
<dbReference type="InterPro" id="IPR000792">
    <property type="entry name" value="Tscrpt_reg_LuxR_C"/>
</dbReference>
<dbReference type="EMBL" id="JACPSX010000235">
    <property type="protein sequence ID" value="MBI3015792.1"/>
    <property type="molecule type" value="Genomic_DNA"/>
</dbReference>
<dbReference type="GO" id="GO:0003677">
    <property type="term" value="F:DNA binding"/>
    <property type="evidence" value="ECO:0007669"/>
    <property type="project" value="UniProtKB-KW"/>
</dbReference>
<dbReference type="InterPro" id="IPR001789">
    <property type="entry name" value="Sig_transdc_resp-reg_receiver"/>
</dbReference>
<dbReference type="SMART" id="SM00421">
    <property type="entry name" value="HTH_LUXR"/>
    <property type="match status" value="1"/>
</dbReference>
<protein>
    <submittedName>
        <fullName evidence="7">Response regulator transcription factor</fullName>
    </submittedName>
</protein>
<feature type="domain" description="HTH luxR-type" evidence="5">
    <location>
        <begin position="150"/>
        <end position="215"/>
    </location>
</feature>
<organism evidence="7 8">
    <name type="scientific">Tectimicrobiota bacterium</name>
    <dbReference type="NCBI Taxonomy" id="2528274"/>
    <lineage>
        <taxon>Bacteria</taxon>
        <taxon>Pseudomonadati</taxon>
        <taxon>Nitrospinota/Tectimicrobiota group</taxon>
        <taxon>Candidatus Tectimicrobiota</taxon>
    </lineage>
</organism>
<dbReference type="Pfam" id="PF00196">
    <property type="entry name" value="GerE"/>
    <property type="match status" value="1"/>
</dbReference>
<dbReference type="SUPFAM" id="SSF52172">
    <property type="entry name" value="CheY-like"/>
    <property type="match status" value="1"/>
</dbReference>
<dbReference type="PROSITE" id="PS50110">
    <property type="entry name" value="RESPONSE_REGULATORY"/>
    <property type="match status" value="1"/>
</dbReference>
<keyword evidence="1 3" id="KW-0597">Phosphoprotein</keyword>
<dbReference type="InterPro" id="IPR016032">
    <property type="entry name" value="Sig_transdc_resp-reg_C-effctor"/>
</dbReference>
<feature type="region of interest" description="Disordered" evidence="4">
    <location>
        <begin position="207"/>
        <end position="226"/>
    </location>
</feature>
<evidence type="ECO:0000256" key="3">
    <source>
        <dbReference type="PROSITE-ProRule" id="PRU00169"/>
    </source>
</evidence>